<proteinExistence type="predicted"/>
<dbReference type="AlphaFoldDB" id="A0A124HVL2"/>
<reference evidence="1 2" key="1">
    <citation type="submission" date="2015-10" db="EMBL/GenBank/DDBJ databases">
        <title>Draft genome sequence of Streptomyces griseorubiginosus DSM 40469, type strain for the species Streptomyces griseorubiginosus.</title>
        <authorList>
            <person name="Ruckert C."/>
            <person name="Winkler A."/>
            <person name="Kalinowski J."/>
            <person name="Kampfer P."/>
            <person name="Glaeser S."/>
        </authorList>
    </citation>
    <scope>NUCLEOTIDE SEQUENCE [LARGE SCALE GENOMIC DNA]</scope>
    <source>
        <strain evidence="1 2">DSM 40469</strain>
    </source>
</reference>
<dbReference type="Proteomes" id="UP000054375">
    <property type="component" value="Unassembled WGS sequence"/>
</dbReference>
<organism evidence="1 2">
    <name type="scientific">Streptomyces griseorubiginosus</name>
    <dbReference type="NCBI Taxonomy" id="67304"/>
    <lineage>
        <taxon>Bacteria</taxon>
        <taxon>Bacillati</taxon>
        <taxon>Actinomycetota</taxon>
        <taxon>Actinomycetes</taxon>
        <taxon>Kitasatosporales</taxon>
        <taxon>Streptomycetaceae</taxon>
        <taxon>Streptomyces</taxon>
    </lineage>
</organism>
<keyword evidence="2" id="KW-1185">Reference proteome</keyword>
<evidence type="ECO:0000313" key="1">
    <source>
        <dbReference type="EMBL" id="KUN58771.1"/>
    </source>
</evidence>
<evidence type="ECO:0000313" key="2">
    <source>
        <dbReference type="Proteomes" id="UP000054375"/>
    </source>
</evidence>
<sequence>MRTPEWRDLGGLRKESFTRSNSHVRARPAHRGTLLEYGRLGSMACQVPRRKRYVGAAGRRVGPQTDVGRLGPARRPRRARLSGGIVDGMQMLTVLEWALAALAGLRLVLCALVTVDSAR</sequence>
<name>A0A124HVL2_9ACTN</name>
<accession>A0A124HVL2</accession>
<comment type="caution">
    <text evidence="1">The sequence shown here is derived from an EMBL/GenBank/DDBJ whole genome shotgun (WGS) entry which is preliminary data.</text>
</comment>
<gene>
    <name evidence="1" type="ORF">AQJ54_41085</name>
</gene>
<dbReference type="EMBL" id="LMWV01000044">
    <property type="protein sequence ID" value="KUN58771.1"/>
    <property type="molecule type" value="Genomic_DNA"/>
</dbReference>
<protein>
    <submittedName>
        <fullName evidence="1">Uncharacterized protein</fullName>
    </submittedName>
</protein>